<dbReference type="Proteomes" id="UP000002964">
    <property type="component" value="Unassembled WGS sequence"/>
</dbReference>
<proteinExistence type="predicted"/>
<name>H8Z7C5_9GAMM</name>
<reference evidence="3" key="1">
    <citation type="submission" date="2011-06" db="EMBL/GenBank/DDBJ databases">
        <authorList>
            <consortium name="US DOE Joint Genome Institute (JGI-PGF)"/>
            <person name="Lucas S."/>
            <person name="Han J."/>
            <person name="Lapidus A."/>
            <person name="Cheng J.-F."/>
            <person name="Goodwin L."/>
            <person name="Pitluck S."/>
            <person name="Peters L."/>
            <person name="Land M.L."/>
            <person name="Hauser L."/>
            <person name="Vogl K."/>
            <person name="Liu Z."/>
            <person name="Overmann J."/>
            <person name="Frigaard N.-U."/>
            <person name="Bryant D.A."/>
            <person name="Woyke T.J."/>
        </authorList>
    </citation>
    <scope>NUCLEOTIDE SEQUENCE [LARGE SCALE GENOMIC DNA]</scope>
    <source>
        <strain evidence="3">970</strain>
    </source>
</reference>
<protein>
    <recommendedName>
        <fullName evidence="4">Integrase</fullName>
    </recommendedName>
</protein>
<organism evidence="2 3">
    <name type="scientific">Thiorhodovibrio frisius</name>
    <dbReference type="NCBI Taxonomy" id="631362"/>
    <lineage>
        <taxon>Bacteria</taxon>
        <taxon>Pseudomonadati</taxon>
        <taxon>Pseudomonadota</taxon>
        <taxon>Gammaproteobacteria</taxon>
        <taxon>Chromatiales</taxon>
        <taxon>Chromatiaceae</taxon>
        <taxon>Thiorhodovibrio</taxon>
    </lineage>
</organism>
<feature type="transmembrane region" description="Helical" evidence="1">
    <location>
        <begin position="38"/>
        <end position="59"/>
    </location>
</feature>
<sequence>MPSNRVKLTKAAIHTARDAAKAIADYSRDIAEVKSNLALLKWMIGFNLAFTLAILWKVFT</sequence>
<evidence type="ECO:0000313" key="3">
    <source>
        <dbReference type="Proteomes" id="UP000002964"/>
    </source>
</evidence>
<evidence type="ECO:0008006" key="4">
    <source>
        <dbReference type="Google" id="ProtNLM"/>
    </source>
</evidence>
<dbReference type="HOGENOM" id="CLU_2940403_0_0_6"/>
<evidence type="ECO:0000313" key="2">
    <source>
        <dbReference type="EMBL" id="EIC19841.1"/>
    </source>
</evidence>
<dbReference type="OrthoDB" id="8139494at2"/>
<gene>
    <name evidence="2" type="ORF">Thi970DRAFT_03446</name>
</gene>
<reference evidence="2 3" key="2">
    <citation type="submission" date="2011-11" db="EMBL/GenBank/DDBJ databases">
        <authorList>
            <consortium name="US DOE Joint Genome Institute"/>
            <person name="Lucas S."/>
            <person name="Han J."/>
            <person name="Lapidus A."/>
            <person name="Cheng J.-F."/>
            <person name="Goodwin L."/>
            <person name="Pitluck S."/>
            <person name="Peters L."/>
            <person name="Ovchinnikova G."/>
            <person name="Zhang X."/>
            <person name="Detter J.C."/>
            <person name="Han C."/>
            <person name="Tapia R."/>
            <person name="Land M."/>
            <person name="Hauser L."/>
            <person name="Kyrpides N."/>
            <person name="Ivanova N."/>
            <person name="Pagani I."/>
            <person name="Vogl K."/>
            <person name="Liu Z."/>
            <person name="Overmann J."/>
            <person name="Frigaard N.-U."/>
            <person name="Bryant D."/>
            <person name="Woyke T."/>
        </authorList>
    </citation>
    <scope>NUCLEOTIDE SEQUENCE [LARGE SCALE GENOMIC DNA]</scope>
    <source>
        <strain evidence="2 3">970</strain>
    </source>
</reference>
<keyword evidence="3" id="KW-1185">Reference proteome</keyword>
<dbReference type="EMBL" id="JH603170">
    <property type="protein sequence ID" value="EIC19841.1"/>
    <property type="molecule type" value="Genomic_DNA"/>
</dbReference>
<keyword evidence="1" id="KW-1133">Transmembrane helix</keyword>
<dbReference type="AlphaFoldDB" id="H8Z7C5"/>
<dbReference type="STRING" id="631362.Thi970DRAFT_03446"/>
<accession>H8Z7C5</accession>
<keyword evidence="1" id="KW-0812">Transmembrane</keyword>
<evidence type="ECO:0000256" key="1">
    <source>
        <dbReference type="SAM" id="Phobius"/>
    </source>
</evidence>
<keyword evidence="1" id="KW-0472">Membrane</keyword>
<dbReference type="RefSeq" id="WP_009150244.1">
    <property type="nucleotide sequence ID" value="NZ_CP121471.1"/>
</dbReference>